<keyword evidence="1" id="KW-0732">Signal</keyword>
<proteinExistence type="predicted"/>
<dbReference type="EMBL" id="JH159154">
    <property type="protein sequence ID" value="EGZ17298.1"/>
    <property type="molecule type" value="Genomic_DNA"/>
</dbReference>
<dbReference type="AlphaFoldDB" id="G4ZJ51"/>
<dbReference type="InParanoid" id="G4ZJ51"/>
<dbReference type="Proteomes" id="UP000002640">
    <property type="component" value="Unassembled WGS sequence"/>
</dbReference>
<evidence type="ECO:0000313" key="3">
    <source>
        <dbReference type="Proteomes" id="UP000002640"/>
    </source>
</evidence>
<keyword evidence="3" id="KW-1185">Reference proteome</keyword>
<evidence type="ECO:0008006" key="4">
    <source>
        <dbReference type="Google" id="ProtNLM"/>
    </source>
</evidence>
<feature type="signal peptide" evidence="1">
    <location>
        <begin position="1"/>
        <end position="20"/>
    </location>
</feature>
<reference evidence="2 3" key="1">
    <citation type="journal article" date="2006" name="Science">
        <title>Phytophthora genome sequences uncover evolutionary origins and mechanisms of pathogenesis.</title>
        <authorList>
            <person name="Tyler B.M."/>
            <person name="Tripathy S."/>
            <person name="Zhang X."/>
            <person name="Dehal P."/>
            <person name="Jiang R.H."/>
            <person name="Aerts A."/>
            <person name="Arredondo F.D."/>
            <person name="Baxter L."/>
            <person name="Bensasson D."/>
            <person name="Beynon J.L."/>
            <person name="Chapman J."/>
            <person name="Damasceno C.M."/>
            <person name="Dorrance A.E."/>
            <person name="Dou D."/>
            <person name="Dickerman A.W."/>
            <person name="Dubchak I.L."/>
            <person name="Garbelotto M."/>
            <person name="Gijzen M."/>
            <person name="Gordon S.G."/>
            <person name="Govers F."/>
            <person name="Grunwald N.J."/>
            <person name="Huang W."/>
            <person name="Ivors K.L."/>
            <person name="Jones R.W."/>
            <person name="Kamoun S."/>
            <person name="Krampis K."/>
            <person name="Lamour K.H."/>
            <person name="Lee M.K."/>
            <person name="McDonald W.H."/>
            <person name="Medina M."/>
            <person name="Meijer H.J."/>
            <person name="Nordberg E.K."/>
            <person name="Maclean D.J."/>
            <person name="Ospina-Giraldo M.D."/>
            <person name="Morris P.F."/>
            <person name="Phuntumart V."/>
            <person name="Putnam N.H."/>
            <person name="Rash S."/>
            <person name="Rose J.K."/>
            <person name="Sakihama Y."/>
            <person name="Salamov A.A."/>
            <person name="Savidor A."/>
            <person name="Scheuring C.F."/>
            <person name="Smith B.M."/>
            <person name="Sobral B.W."/>
            <person name="Terry A."/>
            <person name="Torto-Alalibo T.A."/>
            <person name="Win J."/>
            <person name="Xu Z."/>
            <person name="Zhang H."/>
            <person name="Grigoriev I.V."/>
            <person name="Rokhsar D.S."/>
            <person name="Boore J.L."/>
        </authorList>
    </citation>
    <scope>NUCLEOTIDE SEQUENCE [LARGE SCALE GENOMIC DNA]</scope>
    <source>
        <strain evidence="2 3">P6497</strain>
    </source>
</reference>
<dbReference type="GeneID" id="20646260"/>
<dbReference type="OMA" id="AMENTRE"/>
<organism evidence="2 3">
    <name type="scientific">Phytophthora sojae (strain P6497)</name>
    <name type="common">Soybean stem and root rot agent</name>
    <name type="synonym">Phytophthora megasperma f. sp. glycines</name>
    <dbReference type="NCBI Taxonomy" id="1094619"/>
    <lineage>
        <taxon>Eukaryota</taxon>
        <taxon>Sar</taxon>
        <taxon>Stramenopiles</taxon>
        <taxon>Oomycota</taxon>
        <taxon>Peronosporomycetes</taxon>
        <taxon>Peronosporales</taxon>
        <taxon>Peronosporaceae</taxon>
        <taxon>Phytophthora</taxon>
    </lineage>
</organism>
<evidence type="ECO:0000313" key="2">
    <source>
        <dbReference type="EMBL" id="EGZ17298.1"/>
    </source>
</evidence>
<dbReference type="RefSeq" id="XP_009526356.1">
    <property type="nucleotide sequence ID" value="XM_009528061.1"/>
</dbReference>
<protein>
    <recommendedName>
        <fullName evidence="4">RxLR effector protein</fullName>
    </recommendedName>
</protein>
<gene>
    <name evidence="2" type="ORF">PHYSODRAFT_331290</name>
</gene>
<accession>G4ZJ51</accession>
<evidence type="ECO:0000256" key="1">
    <source>
        <dbReference type="SAM" id="SignalP"/>
    </source>
</evidence>
<feature type="chain" id="PRO_5003472242" description="RxLR effector protein" evidence="1">
    <location>
        <begin position="21"/>
        <end position="114"/>
    </location>
</feature>
<dbReference type="KEGG" id="psoj:PHYSODRAFT_331290"/>
<name>G4ZJ51_PHYSP</name>
<sequence length="114" mass="13340">MRVCHFTLVATAIILAAASANSAQDEISTAFDGEKRNLRSQNLLEWPERLEEYVEHHNHIREIFTRWCLEDKKPEEVMKAAETENEKKAAALFKRYKLLRSQHGRRLFVLECNV</sequence>